<proteinExistence type="predicted"/>
<evidence type="ECO:0000256" key="1">
    <source>
        <dbReference type="SAM" id="Phobius"/>
    </source>
</evidence>
<gene>
    <name evidence="2" type="ORF">BST17_25795</name>
</gene>
<evidence type="ECO:0000313" key="2">
    <source>
        <dbReference type="EMBL" id="ORA01934.1"/>
    </source>
</evidence>
<keyword evidence="1" id="KW-0472">Membrane</keyword>
<keyword evidence="1" id="KW-0812">Transmembrane</keyword>
<feature type="transmembrane region" description="Helical" evidence="1">
    <location>
        <begin position="17"/>
        <end position="35"/>
    </location>
</feature>
<evidence type="ECO:0000313" key="3">
    <source>
        <dbReference type="Proteomes" id="UP000192366"/>
    </source>
</evidence>
<dbReference type="AlphaFoldDB" id="A0A1W9YPI2"/>
<keyword evidence="1" id="KW-1133">Transmembrane helix</keyword>
<dbReference type="STRING" id="564198.BST17_25795"/>
<dbReference type="Proteomes" id="UP000192366">
    <property type="component" value="Unassembled WGS sequence"/>
</dbReference>
<protein>
    <submittedName>
        <fullName evidence="2">Uncharacterized protein</fullName>
    </submittedName>
</protein>
<organism evidence="2 3">
    <name type="scientific">Mycolicibacterium bacteremicum</name>
    <name type="common">Mycobacterium bacteremicum</name>
    <dbReference type="NCBI Taxonomy" id="564198"/>
    <lineage>
        <taxon>Bacteria</taxon>
        <taxon>Bacillati</taxon>
        <taxon>Actinomycetota</taxon>
        <taxon>Actinomycetes</taxon>
        <taxon>Mycobacteriales</taxon>
        <taxon>Mycobacteriaceae</taxon>
        <taxon>Mycolicibacterium</taxon>
    </lineage>
</organism>
<keyword evidence="3" id="KW-1185">Reference proteome</keyword>
<accession>A0A1W9YPI2</accession>
<comment type="caution">
    <text evidence="2">The sequence shown here is derived from an EMBL/GenBank/DDBJ whole genome shotgun (WGS) entry which is preliminary data.</text>
</comment>
<dbReference type="EMBL" id="MVHJ01000037">
    <property type="protein sequence ID" value="ORA01934.1"/>
    <property type="molecule type" value="Genomic_DNA"/>
</dbReference>
<name>A0A1W9YPI2_MYCBA</name>
<reference evidence="2 3" key="1">
    <citation type="submission" date="2017-02" db="EMBL/GenBank/DDBJ databases">
        <title>The new phylogeny of genus Mycobacterium.</title>
        <authorList>
            <person name="Tortoli E."/>
            <person name="Trovato A."/>
            <person name="Cirillo D.M."/>
        </authorList>
    </citation>
    <scope>NUCLEOTIDE SEQUENCE [LARGE SCALE GENOMIC DNA]</scope>
    <source>
        <strain evidence="2 3">DSM 45578</strain>
    </source>
</reference>
<sequence length="83" mass="9171">MSRVLAKPVKVEAMIETLMWLSLPYIVIGLIFTIAHPDDVRALERQVQTQLPAGADVAAFGASTLLWPMMLITGPVEEHCLVR</sequence>
<dbReference type="OrthoDB" id="4743695at2"/>
<dbReference type="RefSeq" id="WP_083061752.1">
    <property type="nucleotide sequence ID" value="NZ_JACKVM010000001.1"/>
</dbReference>